<accession>A0A058Z6N6</accession>
<name>A0A058Z6N6_FONAL</name>
<dbReference type="SMART" id="SM00181">
    <property type="entry name" value="EGF"/>
    <property type="match status" value="9"/>
</dbReference>
<feature type="domain" description="EGF-like" evidence="3">
    <location>
        <begin position="1595"/>
        <end position="1645"/>
    </location>
</feature>
<sequence>MRAPVRPAGPRRRGPLLSPCAWLGLLVALVTLLLAAPASSADEMLLYAGPLRMQFSDSIIGYFTPFRSPSFAVVHQMQGILHTVWQDKLDPMDVDYRWGGFFSDVLRDYLRTARGIAGLGPGTRLLILPNPVEVTLPTVIELSAREVALQSSPHVALLPSPGRTKYLAALATSKDAADMLVEATLLTGQPPEYFLLHLTHSSPVATRALGRLDHLGGGSLLATPAFEGGFFFVKGTRIGRINALTGAVTALSVVLPAPAVEVLATRLLTDQASCPEADLIVVLDDGTLMVLLCVNSVIPEAPPIASHALALPGRTGTGTGRLLNPGLPSIGQDRLPFVYYMWESAEAGASLWRMDLRLSPLAWTKVTLPAVVPASGILDQAHLLRLYAEGLQDRWAVVVNHVALLEAEDFGCSTDPTISCAGPNGPNGTQLGWTCRLGHTESPYSEVGRLCSGCLDGFYPDEAVSTRPCAPCPPGCLGCGGGSCLLCEESLLLEPSGPGQEARCVAACSAGFQRVAKGCLPDERPARAEVALPATLVAIQQPDAVSALGETHLAICDDGKLCLPEPVEIKPFAPRRGLLLTDQHNGIFLARSQDASQADVLSPVQIELTVPGTLFERPTQAVIEVGPFFGASGAKLALVFCRGPERLWMLHVSCPNFTSGSPNAWGPFVAEHYIPLAEAMPGCQTLRRLDAHTVVIHHDVAGGGLLTINEDLSHSYDGLGASEVVHLPGPEAVPSAGWPRDPGWVFLLEPGNMATLYPRGMHALGNLAQHIRGKALARRDPWHPWTRTLLLSTSVPHARGRQAFELALVRFQAGLWEAALLPGGMLMHGRTWELPVSGQVLARVPGTVAPAPVDVSLLAVDFLPGTEHPSGLVLLAPRLVGLALLRCPATGGACFLLPGRLAPVSLDWLGSASVALLPGGPAPGDVLSLLAVAPSSSPLSGVYRLAFQSTCPESTFGPECRACDPLCRECTGPGPGDCTACWAWNGSSPGVCLPGCPGGQYPSTDGLCGCHATCTVCRTPSDQSNTCEVCNPGFAPLPQGLEGHRCFACDSTCAECTAPQDPGACSRCPAGMWLHAGACLGHCPSGTWPDASDNTCQACVPGCGLCSSSTTCSQCMPSYFMAQEPGQPAGQLHCMKCHPTCAFCVKAESCTACRSNMVFLDPDPTKPSFCGSSCAPGEFRRMGRCAVCAESCALCTGEADHCDVCAEGHFRPDPASPKCAPCPAGCASCTGTRCLACVPGLFLDRQLGGRCVAACPAGMYADVETCQPCDVTCLTCAGPGPGLCTGCAEGLQLARLGADFGACESACPEGRFWPAAGGSCLPCDRACATCIGPSDRDCWRCSGSDVLQDGQCMQECASGHVAVGGRCLPCHPSCQACAGVRSTECLPACPGDLLALPAGQSPMRCVPACPAGYSTTAGGCVKCGDHCASCPDGAGSCALCDRGKLLAESACVSHCPARSSPVGGQCVTCHGLCRACHGPGADQCASCDAEAPLLAGGACYAACPAGFFPQADLCLPCNGTCAACRGPAATECTSCTGALAWMDGACLGACPAGWFPESHVCKRCPASCDTCTQPLTCATCRPGELLDLAGACVASCPAGSHPCLDSGRCLACPGGCAACESANGTCTAQCTGCRDGFVLSAGRCVQACPAGEFAPPGQASCAPCQASCKTCSTDGGLCTSCPGGLLLTKAGTCVGACPADSWPVDGACLACPDGCQRCEAGPEPPRCAVAPGGALTCPGIPTCAQCAPDLWLLAGAACVEACPVGHFPDWQATVPACAACHGTCSAGPCIGPAAEDCSGPGPGTGARRLGLAIGLSVGLLLLLILLILLVLFCVRRRAGRAATGKDLADAEDATMLNTIVELALPGAILVGVDTDFRPLDEQLGAGTQASVYAAQAVGAGIVARLGCPDVVAVKKMRTEAMSTDRSSVLVNTLPELNAMTVRYAAPEVIGAFQRGISLDRAAFLPADIFSAAVMLLECLTRAVPWPDLDMQGIVSAVKAGQRPDTGALPTSGAFSNAGDLVAAAWQADAGRRPLAASFRQQCVIYYVAAGGLSESP</sequence>
<dbReference type="Gene3D" id="2.10.220.10">
    <property type="entry name" value="Hormone Receptor, Insulin-like Growth Factor Receptor 1, Chain A, domain 2"/>
    <property type="match status" value="11"/>
</dbReference>
<dbReference type="SUPFAM" id="SSF57184">
    <property type="entry name" value="Growth factor receptor domain"/>
    <property type="match status" value="8"/>
</dbReference>
<feature type="domain" description="EGF-like" evidence="3">
    <location>
        <begin position="1048"/>
        <end position="1080"/>
    </location>
</feature>
<feature type="domain" description="EGF-like" evidence="3">
    <location>
        <begin position="1098"/>
        <end position="1135"/>
    </location>
</feature>
<protein>
    <recommendedName>
        <fullName evidence="3">EGF-like domain-containing protein</fullName>
    </recommendedName>
</protein>
<proteinExistence type="predicted"/>
<dbReference type="GeneID" id="20527956"/>
<reference evidence="4" key="1">
    <citation type="submission" date="2013-04" db="EMBL/GenBank/DDBJ databases">
        <title>The Genome Sequence of Fonticula alba ATCC 38817.</title>
        <authorList>
            <consortium name="The Broad Institute Genomics Platform"/>
            <person name="Russ C."/>
            <person name="Cuomo C."/>
            <person name="Burger G."/>
            <person name="Gray M.W."/>
            <person name="Holland P.W.H."/>
            <person name="King N."/>
            <person name="Lang F.B.F."/>
            <person name="Roger A.J."/>
            <person name="Ruiz-Trillo I."/>
            <person name="Brown M."/>
            <person name="Walker B."/>
            <person name="Young S."/>
            <person name="Zeng Q."/>
            <person name="Gargeya S."/>
            <person name="Fitzgerald M."/>
            <person name="Haas B."/>
            <person name="Abouelleil A."/>
            <person name="Allen A.W."/>
            <person name="Alvarado L."/>
            <person name="Arachchi H.M."/>
            <person name="Berlin A.M."/>
            <person name="Chapman S.B."/>
            <person name="Gainer-Dewar J."/>
            <person name="Goldberg J."/>
            <person name="Griggs A."/>
            <person name="Gujja S."/>
            <person name="Hansen M."/>
            <person name="Howarth C."/>
            <person name="Imamovic A."/>
            <person name="Ireland A."/>
            <person name="Larimer J."/>
            <person name="McCowan C."/>
            <person name="Murphy C."/>
            <person name="Pearson M."/>
            <person name="Poon T.W."/>
            <person name="Priest M."/>
            <person name="Roberts A."/>
            <person name="Saif S."/>
            <person name="Shea T."/>
            <person name="Sisk P."/>
            <person name="Sykes S."/>
            <person name="Wortman J."/>
            <person name="Nusbaum C."/>
            <person name="Birren B."/>
        </authorList>
    </citation>
    <scope>NUCLEOTIDE SEQUENCE [LARGE SCALE GENOMIC DNA]</scope>
    <source>
        <strain evidence="4">ATCC 38817</strain>
    </source>
</reference>
<dbReference type="PANTHER" id="PTHR45756">
    <property type="entry name" value="PALMITOYLTRANSFERASE"/>
    <property type="match status" value="1"/>
</dbReference>
<dbReference type="SMART" id="SM01411">
    <property type="entry name" value="Ephrin_rec_like"/>
    <property type="match status" value="4"/>
</dbReference>
<feature type="domain" description="EGF-like" evidence="3">
    <location>
        <begin position="1563"/>
        <end position="1593"/>
    </location>
</feature>
<keyword evidence="5" id="KW-1185">Reference proteome</keyword>
<dbReference type="CDD" id="cd00064">
    <property type="entry name" value="FU"/>
    <property type="match status" value="9"/>
</dbReference>
<dbReference type="SUPFAM" id="SSF56112">
    <property type="entry name" value="Protein kinase-like (PK-like)"/>
    <property type="match status" value="1"/>
</dbReference>
<evidence type="ECO:0000256" key="2">
    <source>
        <dbReference type="SAM" id="SignalP"/>
    </source>
</evidence>
<evidence type="ECO:0000259" key="3">
    <source>
        <dbReference type="SMART" id="SM00181"/>
    </source>
</evidence>
<dbReference type="InterPro" id="IPR011009">
    <property type="entry name" value="Kinase-like_dom_sf"/>
</dbReference>
<dbReference type="Gene3D" id="1.10.510.10">
    <property type="entry name" value="Transferase(Phosphotransferase) domain 1"/>
    <property type="match status" value="1"/>
</dbReference>
<dbReference type="OMA" id="CCITATQ"/>
<dbReference type="SMART" id="SM00261">
    <property type="entry name" value="FU"/>
    <property type="match status" value="17"/>
</dbReference>
<dbReference type="InterPro" id="IPR006212">
    <property type="entry name" value="Furin_repeat"/>
</dbReference>
<dbReference type="RefSeq" id="XP_009495392.1">
    <property type="nucleotide sequence ID" value="XM_009497117.1"/>
</dbReference>
<feature type="domain" description="EGF-like" evidence="3">
    <location>
        <begin position="1384"/>
        <end position="1421"/>
    </location>
</feature>
<feature type="signal peptide" evidence="2">
    <location>
        <begin position="1"/>
        <end position="41"/>
    </location>
</feature>
<feature type="domain" description="EGF-like" evidence="3">
    <location>
        <begin position="1221"/>
        <end position="1252"/>
    </location>
</feature>
<keyword evidence="1" id="KW-0812">Transmembrane</keyword>
<feature type="domain" description="EGF-like" evidence="3">
    <location>
        <begin position="1009"/>
        <end position="1047"/>
    </location>
</feature>
<feature type="domain" description="EGF-like" evidence="3">
    <location>
        <begin position="1663"/>
        <end position="1694"/>
    </location>
</feature>
<dbReference type="OrthoDB" id="300641at2759"/>
<dbReference type="PANTHER" id="PTHR45756:SF1">
    <property type="entry name" value="PROTEIN KINASE DOMAIN CONTAINING PROTEIN"/>
    <property type="match status" value="1"/>
</dbReference>
<keyword evidence="2" id="KW-0732">Signal</keyword>
<dbReference type="EMBL" id="KB932205">
    <property type="protein sequence ID" value="KCV69786.1"/>
    <property type="molecule type" value="Genomic_DNA"/>
</dbReference>
<evidence type="ECO:0000256" key="1">
    <source>
        <dbReference type="SAM" id="Phobius"/>
    </source>
</evidence>
<gene>
    <name evidence="4" type="ORF">H696_03231</name>
</gene>
<dbReference type="eggNOG" id="KOG3525">
    <property type="taxonomic scope" value="Eukaryota"/>
</dbReference>
<organism evidence="4">
    <name type="scientific">Fonticula alba</name>
    <name type="common">Slime mold</name>
    <dbReference type="NCBI Taxonomy" id="691883"/>
    <lineage>
        <taxon>Eukaryota</taxon>
        <taxon>Rotosphaerida</taxon>
        <taxon>Fonticulaceae</taxon>
        <taxon>Fonticula</taxon>
    </lineage>
</organism>
<evidence type="ECO:0000313" key="4">
    <source>
        <dbReference type="EMBL" id="KCV69786.1"/>
    </source>
</evidence>
<evidence type="ECO:0000313" key="5">
    <source>
        <dbReference type="Proteomes" id="UP000030693"/>
    </source>
</evidence>
<feature type="domain" description="EGF-like" evidence="3">
    <location>
        <begin position="1268"/>
        <end position="1304"/>
    </location>
</feature>
<feature type="chain" id="PRO_5001570795" description="EGF-like domain-containing protein" evidence="2">
    <location>
        <begin position="42"/>
        <end position="2056"/>
    </location>
</feature>
<keyword evidence="1" id="KW-0472">Membrane</keyword>
<feature type="transmembrane region" description="Helical" evidence="1">
    <location>
        <begin position="1809"/>
        <end position="1834"/>
    </location>
</feature>
<dbReference type="InterPro" id="IPR000742">
    <property type="entry name" value="EGF"/>
</dbReference>
<dbReference type="InterPro" id="IPR053215">
    <property type="entry name" value="TKL_Ser/Thr_kinase"/>
</dbReference>
<dbReference type="Proteomes" id="UP000030693">
    <property type="component" value="Unassembled WGS sequence"/>
</dbReference>
<dbReference type="InterPro" id="IPR009030">
    <property type="entry name" value="Growth_fac_rcpt_cys_sf"/>
</dbReference>
<keyword evidence="1" id="KW-1133">Transmembrane helix</keyword>